<name>A0A1C9C4Z9_HAV01</name>
<dbReference type="GeneID" id="37618415"/>
<protein>
    <submittedName>
        <fullName evidence="1">Uncharacterized protein</fullName>
    </submittedName>
</protein>
<sequence>MNNLNMQNVFRNNTLHEFLCNDPKALFGIYVTSRYSNISSNIWKHCRYSLLLKHDLVHNVFGIKREVNISTIRLISLYCLKNCEICKQRPLTRKVTIEYNIRACSDCLYKYTIPESMFRNILSPDIYNHLEYTQRFSPKINEYFYVYWKPSIRELMKTHCNLDLDEHIRIKTEEYRRKKQLAYMRKNAYEIQNKMTEEECNDIVRNIIDTEYNNEDTIIWMDFKNKLMNVLGYDRLNINLWKSIFIQQPIKYKLRRNGKIKHNTTNS</sequence>
<dbReference type="EMBL" id="KX008963">
    <property type="protein sequence ID" value="AOM63365.1"/>
    <property type="molecule type" value="Genomic_DNA"/>
</dbReference>
<evidence type="ECO:0000313" key="1">
    <source>
        <dbReference type="EMBL" id="AOM63365.1"/>
    </source>
</evidence>
<proteinExistence type="predicted"/>
<dbReference type="KEGG" id="vg:37618415"/>
<keyword evidence="2" id="KW-1185">Reference proteome</keyword>
<reference evidence="1 2" key="1">
    <citation type="submission" date="2016-03" db="EMBL/GenBank/DDBJ databases">
        <title>Genome sequences of a Phycodnavirus, Heterosigma akashiwo virus strain 53.</title>
        <authorList>
            <person name="Ueki S."/>
            <person name="Ogura Y."/>
            <person name="Hayashi T."/>
        </authorList>
    </citation>
    <scope>NUCLEOTIDE SEQUENCE [LARGE SCALE GENOMIC DNA]</scope>
    <source>
        <strain evidence="1">HaV53</strain>
    </source>
</reference>
<evidence type="ECO:0000313" key="2">
    <source>
        <dbReference type="Proteomes" id="UP000232488"/>
    </source>
</evidence>
<organism evidence="1 2">
    <name type="scientific">Heterosigma akashiwo virus 01</name>
    <name type="common">HaV01</name>
    <dbReference type="NCBI Taxonomy" id="97195"/>
    <lineage>
        <taxon>Viruses</taxon>
        <taxon>Varidnaviria</taxon>
        <taxon>Bamfordvirae</taxon>
        <taxon>Nucleocytoviricota</taxon>
        <taxon>Megaviricetes</taxon>
        <taxon>Algavirales</taxon>
        <taxon>Phycodnaviridae</taxon>
        <taxon>Raphidovirus</taxon>
        <taxon>Raphidovirus japonicum</taxon>
    </lineage>
</organism>
<gene>
    <name evidence="1" type="primary">HaV53_ORF34</name>
</gene>
<organismHost>
    <name type="scientific">Heterosigma akashiwo</name>
    <name type="common">Chromophytic alga</name>
    <name type="synonym">Heterosigma carterae</name>
    <dbReference type="NCBI Taxonomy" id="2829"/>
</organismHost>
<accession>A0A1C9C4Z9</accession>
<dbReference type="RefSeq" id="YP_009507431.1">
    <property type="nucleotide sequence ID" value="NC_038553.1"/>
</dbReference>
<dbReference type="Proteomes" id="UP000232488">
    <property type="component" value="Segment"/>
</dbReference>